<gene>
    <name evidence="1" type="ORF">DHETER_LOCUS15083</name>
</gene>
<dbReference type="Proteomes" id="UP000789702">
    <property type="component" value="Unassembled WGS sequence"/>
</dbReference>
<keyword evidence="2" id="KW-1185">Reference proteome</keyword>
<feature type="non-terminal residue" evidence="1">
    <location>
        <position position="1"/>
    </location>
</feature>
<name>A0ACA9QMF1_9GLOM</name>
<reference evidence="1" key="1">
    <citation type="submission" date="2021-06" db="EMBL/GenBank/DDBJ databases">
        <authorList>
            <person name="Kallberg Y."/>
            <person name="Tangrot J."/>
            <person name="Rosling A."/>
        </authorList>
    </citation>
    <scope>NUCLEOTIDE SEQUENCE</scope>
    <source>
        <strain evidence="1">IL203A</strain>
    </source>
</reference>
<evidence type="ECO:0000313" key="1">
    <source>
        <dbReference type="EMBL" id="CAG8758104.1"/>
    </source>
</evidence>
<sequence>LLGLNLNSVPGNPSCTLKKEESTLVLCDNNTSTPITVAP</sequence>
<organism evidence="1 2">
    <name type="scientific">Dentiscutata heterogama</name>
    <dbReference type="NCBI Taxonomy" id="1316150"/>
    <lineage>
        <taxon>Eukaryota</taxon>
        <taxon>Fungi</taxon>
        <taxon>Fungi incertae sedis</taxon>
        <taxon>Mucoromycota</taxon>
        <taxon>Glomeromycotina</taxon>
        <taxon>Glomeromycetes</taxon>
        <taxon>Diversisporales</taxon>
        <taxon>Gigasporaceae</taxon>
        <taxon>Dentiscutata</taxon>
    </lineage>
</organism>
<protein>
    <submittedName>
        <fullName evidence="1">160_t:CDS:1</fullName>
    </submittedName>
</protein>
<feature type="non-terminal residue" evidence="1">
    <location>
        <position position="39"/>
    </location>
</feature>
<evidence type="ECO:0000313" key="2">
    <source>
        <dbReference type="Proteomes" id="UP000789702"/>
    </source>
</evidence>
<accession>A0ACA9QMF1</accession>
<proteinExistence type="predicted"/>
<comment type="caution">
    <text evidence="1">The sequence shown here is derived from an EMBL/GenBank/DDBJ whole genome shotgun (WGS) entry which is preliminary data.</text>
</comment>
<dbReference type="EMBL" id="CAJVPU010049801">
    <property type="protein sequence ID" value="CAG8758104.1"/>
    <property type="molecule type" value="Genomic_DNA"/>
</dbReference>